<feature type="transmembrane region" description="Helical" evidence="7">
    <location>
        <begin position="117"/>
        <end position="141"/>
    </location>
</feature>
<feature type="domain" description="Ferric oxidoreductase" evidence="8">
    <location>
        <begin position="52"/>
        <end position="165"/>
    </location>
</feature>
<feature type="transmembrane region" description="Helical" evidence="7">
    <location>
        <begin position="176"/>
        <end position="195"/>
    </location>
</feature>
<feature type="transmembrane region" description="Helical" evidence="7">
    <location>
        <begin position="12"/>
        <end position="33"/>
    </location>
</feature>
<name>A0A1Y6BM73_9PROT</name>
<keyword evidence="7" id="KW-0285">Flavoprotein</keyword>
<dbReference type="PANTHER" id="PTHR36964">
    <property type="entry name" value="PROTEIN-METHIONINE-SULFOXIDE REDUCTASE HEME-BINDING SUBUNIT MSRQ"/>
    <property type="match status" value="1"/>
</dbReference>
<keyword evidence="7" id="KW-0288">FMN</keyword>
<keyword evidence="2 7" id="KW-0813">Transport</keyword>
<dbReference type="GO" id="GO:0010181">
    <property type="term" value="F:FMN binding"/>
    <property type="evidence" value="ECO:0007669"/>
    <property type="project" value="UniProtKB-UniRule"/>
</dbReference>
<keyword evidence="3 7" id="KW-0812">Transmembrane</keyword>
<keyword evidence="5 7" id="KW-0408">Iron</keyword>
<dbReference type="RefSeq" id="WP_235017093.1">
    <property type="nucleotide sequence ID" value="NZ_FWZX01000006.1"/>
</dbReference>
<dbReference type="HAMAP" id="MF_01207">
    <property type="entry name" value="MsrQ"/>
    <property type="match status" value="1"/>
</dbReference>
<evidence type="ECO:0000256" key="2">
    <source>
        <dbReference type="ARBA" id="ARBA00022448"/>
    </source>
</evidence>
<feature type="transmembrane region" description="Helical" evidence="7">
    <location>
        <begin position="153"/>
        <end position="170"/>
    </location>
</feature>
<comment type="caution">
    <text evidence="7">Lacks conserved residue(s) required for the propagation of feature annotation.</text>
</comment>
<evidence type="ECO:0000256" key="6">
    <source>
        <dbReference type="ARBA" id="ARBA00023136"/>
    </source>
</evidence>
<dbReference type="GO" id="GO:0030091">
    <property type="term" value="P:protein repair"/>
    <property type="evidence" value="ECO:0007669"/>
    <property type="project" value="UniProtKB-UniRule"/>
</dbReference>
<dbReference type="STRING" id="560819.SAMN05428998_106160"/>
<proteinExistence type="inferred from homology"/>
<comment type="similarity">
    <text evidence="7">Belongs to the MsrQ family.</text>
</comment>
<dbReference type="GO" id="GO:0046872">
    <property type="term" value="F:metal ion binding"/>
    <property type="evidence" value="ECO:0007669"/>
    <property type="project" value="UniProtKB-KW"/>
</dbReference>
<keyword evidence="4 7" id="KW-1133">Transmembrane helix</keyword>
<feature type="transmembrane region" description="Helical" evidence="7">
    <location>
        <begin position="84"/>
        <end position="102"/>
    </location>
</feature>
<dbReference type="AlphaFoldDB" id="A0A1Y6BM73"/>
<evidence type="ECO:0000256" key="7">
    <source>
        <dbReference type="HAMAP-Rule" id="MF_01207"/>
    </source>
</evidence>
<dbReference type="Proteomes" id="UP000192917">
    <property type="component" value="Unassembled WGS sequence"/>
</dbReference>
<evidence type="ECO:0000256" key="3">
    <source>
        <dbReference type="ARBA" id="ARBA00022692"/>
    </source>
</evidence>
<dbReference type="InterPro" id="IPR013130">
    <property type="entry name" value="Fe3_Rdtase_TM_dom"/>
</dbReference>
<protein>
    <recommendedName>
        <fullName evidence="7">Protein-methionine-sulfoxide reductase heme-binding subunit MsrQ</fullName>
    </recommendedName>
    <alternativeName>
        <fullName evidence="7">Flavocytochrome MsrQ</fullName>
    </alternativeName>
</protein>
<evidence type="ECO:0000259" key="8">
    <source>
        <dbReference type="Pfam" id="PF01794"/>
    </source>
</evidence>
<reference evidence="9 10" key="1">
    <citation type="submission" date="2017-04" db="EMBL/GenBank/DDBJ databases">
        <authorList>
            <person name="Afonso C.L."/>
            <person name="Miller P.J."/>
            <person name="Scott M.A."/>
            <person name="Spackman E."/>
            <person name="Goraichik I."/>
            <person name="Dimitrov K.M."/>
            <person name="Suarez D.L."/>
            <person name="Swayne D.E."/>
        </authorList>
    </citation>
    <scope>NUCLEOTIDE SEQUENCE [LARGE SCALE GENOMIC DNA]</scope>
    <source>
        <strain evidence="9 10">USBA 355</strain>
    </source>
</reference>
<keyword evidence="7" id="KW-1003">Cell membrane</keyword>
<organism evidence="9 10">
    <name type="scientific">Tistlia consotensis USBA 355</name>
    <dbReference type="NCBI Taxonomy" id="560819"/>
    <lineage>
        <taxon>Bacteria</taxon>
        <taxon>Pseudomonadati</taxon>
        <taxon>Pseudomonadota</taxon>
        <taxon>Alphaproteobacteria</taxon>
        <taxon>Rhodospirillales</taxon>
        <taxon>Rhodovibrionaceae</taxon>
        <taxon>Tistlia</taxon>
    </lineage>
</organism>
<feature type="transmembrane region" description="Helical" evidence="7">
    <location>
        <begin position="53"/>
        <end position="72"/>
    </location>
</feature>
<dbReference type="Pfam" id="PF01794">
    <property type="entry name" value="Ferric_reduct"/>
    <property type="match status" value="1"/>
</dbReference>
<keyword evidence="7" id="KW-0249">Electron transport</keyword>
<sequence length="284" mass="30508">MIDFPWNDRAGRFSTVRGAAFALALAPACWLAFEAATGGLGAKPLTEATHQTGLWTIRLLLVTLALTPLRRITGWNRCIVARRLLGLSVFAYAVGHLALYVADQGWDLGQAASEIALRFYLTVGFVALVGLALLAATSTDAAIRRLGRRWQQLHRTVYALAALGVLHFFLQSKIDASEATLMMGFWLLLMGWRAAQRAGAPLGAPRTLTVVALAAGLATAGLEALWYGLATGIPWRLVLAANLTLTPWPRPAWWVLGAGLAAALLPLARARLGRRPLSVSPSRA</sequence>
<feature type="transmembrane region" description="Helical" evidence="7">
    <location>
        <begin position="251"/>
        <end position="268"/>
    </location>
</feature>
<comment type="function">
    <text evidence="7">Part of the MsrPQ system that repairs oxidized periplasmic proteins containing methionine sulfoxide residues (Met-O), using respiratory chain electrons. Thus protects these proteins from oxidative-stress damage caused by reactive species of oxygen and chlorine generated by the host defense mechanisms. MsrPQ is essential for the maintenance of envelope integrity under bleach stress, rescuing a wide series of structurally unrelated periplasmic proteins from methionine oxidation. MsrQ provides electrons for reduction to the reductase catalytic subunit MsrP, using the quinone pool of the respiratory chain.</text>
</comment>
<keyword evidence="6 7" id="KW-0472">Membrane</keyword>
<comment type="subunit">
    <text evidence="7">Heterodimer of a catalytic subunit (MsrP) and a heme-binding subunit (MsrQ).</text>
</comment>
<comment type="cofactor">
    <cofactor evidence="7">
        <name>heme b</name>
        <dbReference type="ChEBI" id="CHEBI:60344"/>
    </cofactor>
    <text evidence="7">Binds 1 heme b (iron(II)-protoporphyrin IX) group per subunit.</text>
</comment>
<feature type="transmembrane region" description="Helical" evidence="7">
    <location>
        <begin position="207"/>
        <end position="229"/>
    </location>
</feature>
<dbReference type="GO" id="GO:0016679">
    <property type="term" value="F:oxidoreductase activity, acting on diphenols and related substances as donors"/>
    <property type="evidence" value="ECO:0007669"/>
    <property type="project" value="TreeGrafter"/>
</dbReference>
<evidence type="ECO:0000256" key="4">
    <source>
        <dbReference type="ARBA" id="ARBA00022989"/>
    </source>
</evidence>
<dbReference type="GO" id="GO:0005886">
    <property type="term" value="C:plasma membrane"/>
    <property type="evidence" value="ECO:0007669"/>
    <property type="project" value="UniProtKB-SubCell"/>
</dbReference>
<evidence type="ECO:0000256" key="5">
    <source>
        <dbReference type="ARBA" id="ARBA00023004"/>
    </source>
</evidence>
<gene>
    <name evidence="7" type="primary">msrQ</name>
    <name evidence="9" type="ORF">SAMN05428998_106160</name>
</gene>
<comment type="subcellular location">
    <subcellularLocation>
        <location evidence="7">Cell membrane</location>
        <topology evidence="7">Multi-pass membrane protein</topology>
    </subcellularLocation>
    <subcellularLocation>
        <location evidence="1">Membrane</location>
        <topology evidence="1">Multi-pass membrane protein</topology>
    </subcellularLocation>
</comment>
<dbReference type="InterPro" id="IPR022837">
    <property type="entry name" value="MsrQ-like"/>
</dbReference>
<dbReference type="GO" id="GO:0020037">
    <property type="term" value="F:heme binding"/>
    <property type="evidence" value="ECO:0007669"/>
    <property type="project" value="UniProtKB-UniRule"/>
</dbReference>
<accession>A0A1Y6BM73</accession>
<evidence type="ECO:0000313" key="10">
    <source>
        <dbReference type="Proteomes" id="UP000192917"/>
    </source>
</evidence>
<dbReference type="PANTHER" id="PTHR36964:SF1">
    <property type="entry name" value="PROTEIN-METHIONINE-SULFOXIDE REDUCTASE HEME-BINDING SUBUNIT MSRQ"/>
    <property type="match status" value="1"/>
</dbReference>
<dbReference type="EMBL" id="FWZX01000006">
    <property type="protein sequence ID" value="SMF18317.1"/>
    <property type="molecule type" value="Genomic_DNA"/>
</dbReference>
<evidence type="ECO:0000313" key="9">
    <source>
        <dbReference type="EMBL" id="SMF18317.1"/>
    </source>
</evidence>
<keyword evidence="7" id="KW-0479">Metal-binding</keyword>
<keyword evidence="7" id="KW-0349">Heme</keyword>
<evidence type="ECO:0000256" key="1">
    <source>
        <dbReference type="ARBA" id="ARBA00004141"/>
    </source>
</evidence>
<dbReference type="GO" id="GO:0009055">
    <property type="term" value="F:electron transfer activity"/>
    <property type="evidence" value="ECO:0007669"/>
    <property type="project" value="UniProtKB-UniRule"/>
</dbReference>
<comment type="cofactor">
    <cofactor evidence="7">
        <name>FMN</name>
        <dbReference type="ChEBI" id="CHEBI:58210"/>
    </cofactor>
    <text evidence="7">Binds 1 FMN per subunit.</text>
</comment>
<keyword evidence="10" id="KW-1185">Reference proteome</keyword>